<accession>A0A8H4BPI1</accession>
<gene>
    <name evidence="1" type="ORF">FB192DRAFT_1275737</name>
</gene>
<dbReference type="EMBL" id="JAAECE010000002">
    <property type="protein sequence ID" value="KAF1805854.1"/>
    <property type="molecule type" value="Genomic_DNA"/>
</dbReference>
<sequence>LFNYSSKFSLHMPIRQVEDQVLIHVLKKVGVCRSGEDVIRFINERVVHKCDVPPNCLWLYTARQNVKRANTKEFKRLN</sequence>
<evidence type="ECO:0000313" key="2">
    <source>
        <dbReference type="Proteomes" id="UP000469890"/>
    </source>
</evidence>
<organism evidence="1 2">
    <name type="scientific">Mucor circinelloides f. lusitanicus</name>
    <name type="common">Mucor racemosus var. lusitanicus</name>
    <dbReference type="NCBI Taxonomy" id="29924"/>
    <lineage>
        <taxon>Eukaryota</taxon>
        <taxon>Fungi</taxon>
        <taxon>Fungi incertae sedis</taxon>
        <taxon>Mucoromycota</taxon>
        <taxon>Mucoromycotina</taxon>
        <taxon>Mucoromycetes</taxon>
        <taxon>Mucorales</taxon>
        <taxon>Mucorineae</taxon>
        <taxon>Mucoraceae</taxon>
        <taxon>Mucor</taxon>
    </lineage>
</organism>
<comment type="caution">
    <text evidence="1">The sequence shown here is derived from an EMBL/GenBank/DDBJ whole genome shotgun (WGS) entry which is preliminary data.</text>
</comment>
<evidence type="ECO:0000313" key="1">
    <source>
        <dbReference type="EMBL" id="KAF1805854.1"/>
    </source>
</evidence>
<reference evidence="1 2" key="1">
    <citation type="submission" date="2019-09" db="EMBL/GenBank/DDBJ databases">
        <authorList>
            <consortium name="DOE Joint Genome Institute"/>
            <person name="Mondo S.J."/>
            <person name="Navarro-Mendoza M.I."/>
            <person name="Perez-Arques C."/>
            <person name="Panchal S."/>
            <person name="Nicolas F.E."/>
            <person name="Ganguly P."/>
            <person name="Pangilinan J."/>
            <person name="Grigoriev I."/>
            <person name="Heitman J."/>
            <person name="Sanya K."/>
            <person name="Garre V."/>
        </authorList>
    </citation>
    <scope>NUCLEOTIDE SEQUENCE [LARGE SCALE GENOMIC DNA]</scope>
    <source>
        <strain evidence="1 2">MU402</strain>
    </source>
</reference>
<feature type="non-terminal residue" evidence="1">
    <location>
        <position position="1"/>
    </location>
</feature>
<protein>
    <submittedName>
        <fullName evidence="1">Uncharacterized protein</fullName>
    </submittedName>
</protein>
<proteinExistence type="predicted"/>
<name>A0A8H4BPI1_MUCCL</name>
<dbReference type="Proteomes" id="UP000469890">
    <property type="component" value="Unassembled WGS sequence"/>
</dbReference>
<dbReference type="AlphaFoldDB" id="A0A8H4BPI1"/>